<dbReference type="Proteomes" id="UP000789831">
    <property type="component" value="Unassembled WGS sequence"/>
</dbReference>
<dbReference type="PANTHER" id="PTHR31749">
    <property type="entry name" value="KINETOCHORE-ASSOCIATED PROTEIN NSL1 HOMOLOG"/>
    <property type="match status" value="1"/>
</dbReference>
<dbReference type="PANTHER" id="PTHR31749:SF3">
    <property type="entry name" value="KINETOCHORE-ASSOCIATED PROTEIN NSL1 HOMOLOG"/>
    <property type="match status" value="1"/>
</dbReference>
<dbReference type="Pfam" id="PF08641">
    <property type="entry name" value="Mis14"/>
    <property type="match status" value="1"/>
</dbReference>
<gene>
    <name evidence="1" type="ORF">AGERDE_LOCUS10662</name>
</gene>
<organism evidence="1 2">
    <name type="scientific">Ambispora gerdemannii</name>
    <dbReference type="NCBI Taxonomy" id="144530"/>
    <lineage>
        <taxon>Eukaryota</taxon>
        <taxon>Fungi</taxon>
        <taxon>Fungi incertae sedis</taxon>
        <taxon>Mucoromycota</taxon>
        <taxon>Glomeromycotina</taxon>
        <taxon>Glomeromycetes</taxon>
        <taxon>Archaeosporales</taxon>
        <taxon>Ambisporaceae</taxon>
        <taxon>Ambispora</taxon>
    </lineage>
</organism>
<name>A0A9N9GW45_9GLOM</name>
<dbReference type="OrthoDB" id="2135762at2759"/>
<dbReference type="EMBL" id="CAJVPL010003508">
    <property type="protein sequence ID" value="CAG8634032.1"/>
    <property type="molecule type" value="Genomic_DNA"/>
</dbReference>
<proteinExistence type="predicted"/>
<dbReference type="AlphaFoldDB" id="A0A9N9GW45"/>
<evidence type="ECO:0000313" key="2">
    <source>
        <dbReference type="Proteomes" id="UP000789831"/>
    </source>
</evidence>
<dbReference type="InterPro" id="IPR013950">
    <property type="entry name" value="Mis14/Nsl1"/>
</dbReference>
<dbReference type="GO" id="GO:0000070">
    <property type="term" value="P:mitotic sister chromatid segregation"/>
    <property type="evidence" value="ECO:0007669"/>
    <property type="project" value="InterPro"/>
</dbReference>
<reference evidence="1" key="1">
    <citation type="submission" date="2021-06" db="EMBL/GenBank/DDBJ databases">
        <authorList>
            <person name="Kallberg Y."/>
            <person name="Tangrot J."/>
            <person name="Rosling A."/>
        </authorList>
    </citation>
    <scope>NUCLEOTIDE SEQUENCE</scope>
    <source>
        <strain evidence="1">MT106</strain>
    </source>
</reference>
<dbReference type="GO" id="GO:0000444">
    <property type="term" value="C:MIS12/MIND type complex"/>
    <property type="evidence" value="ECO:0007669"/>
    <property type="project" value="TreeGrafter"/>
</dbReference>
<comment type="caution">
    <text evidence="1">The sequence shown here is derived from an EMBL/GenBank/DDBJ whole genome shotgun (WGS) entry which is preliminary data.</text>
</comment>
<sequence>MENEFMKLQLDSLKDFEYIKKCVLESSRETIKDTSGVGNDPETFEVVSKCVEKWVNKLFKYVAYNTQINGIDYNKAIESQEETLPFDERLNDTVQEKELEYYEMLVRVTNRRRLIPDQAKLLLADAMRRQSAIVDQIPEKEKTMEMYRNGLSLLSDLKKSVSANFSKLERAQTVVDDLFLLHQ</sequence>
<accession>A0A9N9GW45</accession>
<evidence type="ECO:0000313" key="1">
    <source>
        <dbReference type="EMBL" id="CAG8634032.1"/>
    </source>
</evidence>
<protein>
    <submittedName>
        <fullName evidence="1">10643_t:CDS:1</fullName>
    </submittedName>
</protein>
<keyword evidence="2" id="KW-1185">Reference proteome</keyword>